<gene>
    <name evidence="2" type="ORF">KCU76_g2540</name>
</gene>
<feature type="region of interest" description="Disordered" evidence="1">
    <location>
        <begin position="193"/>
        <end position="215"/>
    </location>
</feature>
<dbReference type="Proteomes" id="UP000779574">
    <property type="component" value="Unassembled WGS sequence"/>
</dbReference>
<protein>
    <submittedName>
        <fullName evidence="2">Uncharacterized protein</fullName>
    </submittedName>
</protein>
<feature type="non-terminal residue" evidence="2">
    <location>
        <position position="215"/>
    </location>
</feature>
<organism evidence="2 3">
    <name type="scientific">Aureobasidium melanogenum</name>
    <name type="common">Aureobasidium pullulans var. melanogenum</name>
    <dbReference type="NCBI Taxonomy" id="46634"/>
    <lineage>
        <taxon>Eukaryota</taxon>
        <taxon>Fungi</taxon>
        <taxon>Dikarya</taxon>
        <taxon>Ascomycota</taxon>
        <taxon>Pezizomycotina</taxon>
        <taxon>Dothideomycetes</taxon>
        <taxon>Dothideomycetidae</taxon>
        <taxon>Dothideales</taxon>
        <taxon>Saccotheciaceae</taxon>
        <taxon>Aureobasidium</taxon>
    </lineage>
</organism>
<feature type="region of interest" description="Disordered" evidence="1">
    <location>
        <begin position="80"/>
        <end position="114"/>
    </location>
</feature>
<dbReference type="EMBL" id="JAHFXF010000062">
    <property type="protein sequence ID" value="KAG9698058.1"/>
    <property type="molecule type" value="Genomic_DNA"/>
</dbReference>
<evidence type="ECO:0000313" key="2">
    <source>
        <dbReference type="EMBL" id="KAG9698058.1"/>
    </source>
</evidence>
<feature type="compositionally biased region" description="Basic and acidic residues" evidence="1">
    <location>
        <begin position="1"/>
        <end position="19"/>
    </location>
</feature>
<evidence type="ECO:0000256" key="1">
    <source>
        <dbReference type="SAM" id="MobiDB-lite"/>
    </source>
</evidence>
<name>A0A9P8JBQ2_AURME</name>
<reference evidence="2" key="1">
    <citation type="journal article" date="2021" name="J Fungi (Basel)">
        <title>Virulence traits and population genomics of the black yeast Aureobasidium melanogenum.</title>
        <authorList>
            <person name="Cernosa A."/>
            <person name="Sun X."/>
            <person name="Gostincar C."/>
            <person name="Fang C."/>
            <person name="Gunde-Cimerman N."/>
            <person name="Song Z."/>
        </authorList>
    </citation>
    <scope>NUCLEOTIDE SEQUENCE</scope>
    <source>
        <strain evidence="2">EXF-9911</strain>
    </source>
</reference>
<dbReference type="AlphaFoldDB" id="A0A9P8JBQ2"/>
<dbReference type="OrthoDB" id="3929088at2759"/>
<reference evidence="2" key="2">
    <citation type="submission" date="2021-08" db="EMBL/GenBank/DDBJ databases">
        <authorList>
            <person name="Gostincar C."/>
            <person name="Sun X."/>
            <person name="Song Z."/>
            <person name="Gunde-Cimerman N."/>
        </authorList>
    </citation>
    <scope>NUCLEOTIDE SEQUENCE</scope>
    <source>
        <strain evidence="2">EXF-9911</strain>
    </source>
</reference>
<evidence type="ECO:0000313" key="3">
    <source>
        <dbReference type="Proteomes" id="UP000779574"/>
    </source>
</evidence>
<proteinExistence type="predicted"/>
<feature type="region of interest" description="Disordered" evidence="1">
    <location>
        <begin position="1"/>
        <end position="58"/>
    </location>
</feature>
<feature type="compositionally biased region" description="Basic and acidic residues" evidence="1">
    <location>
        <begin position="206"/>
        <end position="215"/>
    </location>
</feature>
<sequence>MDLDHWDRPFAHEDPHLRDGGSPLRLMNPDPTPTPPVNLRTSSTSISPDAGPNNPHGFLQRQRSALTAALLSIKRSFSSQDVVPRHPSNESHLQPSAHPSAHPSPLHVPDKSTNKLTMPSEAILAGVSASRPISSQSAMSNNTIIRHQVPDDPFVTSTSAIPNSPLPNCLQLGSGIARRDFLAPPPLWTKMPMQSTPTHPRHGTHQIRESIAHKK</sequence>
<feature type="compositionally biased region" description="Low complexity" evidence="1">
    <location>
        <begin position="91"/>
        <end position="107"/>
    </location>
</feature>
<comment type="caution">
    <text evidence="2">The sequence shown here is derived from an EMBL/GenBank/DDBJ whole genome shotgun (WGS) entry which is preliminary data.</text>
</comment>
<accession>A0A9P8JBQ2</accession>